<dbReference type="Pfam" id="PF24758">
    <property type="entry name" value="LRR_At5g56370"/>
    <property type="match status" value="1"/>
</dbReference>
<name>M8CFJ5_AEGTA</name>
<dbReference type="Pfam" id="PF08387">
    <property type="entry name" value="FBD"/>
    <property type="match status" value="1"/>
</dbReference>
<dbReference type="EnsemblPlants" id="EMT32993">
    <property type="protein sequence ID" value="EMT32993"/>
    <property type="gene ID" value="F775_23386"/>
</dbReference>
<dbReference type="AlphaFoldDB" id="M8CFJ5"/>
<sequence>MRTVKVFALDHVGPDLDAGLDFLKCFPCLETLYIANIKTVRKYASLDDPIECLEHHLKTMSLKIYYVNGQEVDFARFFVLNAKVLGRMEFGILESSINGHDIDKWRDNQNRKLQVEDRASPGARFVFKKFASTGSNYSISKHAHDLSMADPFDSSFLDGTVTI</sequence>
<evidence type="ECO:0000259" key="2">
    <source>
        <dbReference type="Pfam" id="PF24758"/>
    </source>
</evidence>
<evidence type="ECO:0000259" key="1">
    <source>
        <dbReference type="Pfam" id="PF08387"/>
    </source>
</evidence>
<dbReference type="InterPro" id="IPR055302">
    <property type="entry name" value="F-box_dom-containing"/>
</dbReference>
<dbReference type="PANTHER" id="PTHR32141:SF168">
    <property type="entry name" value="OS12G0595200 PROTEIN"/>
    <property type="match status" value="1"/>
</dbReference>
<dbReference type="InterPro" id="IPR006566">
    <property type="entry name" value="FBD"/>
</dbReference>
<organism evidence="3">
    <name type="scientific">Aegilops tauschii</name>
    <name type="common">Tausch's goatgrass</name>
    <name type="synonym">Aegilops squarrosa</name>
    <dbReference type="NCBI Taxonomy" id="37682"/>
    <lineage>
        <taxon>Eukaryota</taxon>
        <taxon>Viridiplantae</taxon>
        <taxon>Streptophyta</taxon>
        <taxon>Embryophyta</taxon>
        <taxon>Tracheophyta</taxon>
        <taxon>Spermatophyta</taxon>
        <taxon>Magnoliopsida</taxon>
        <taxon>Liliopsida</taxon>
        <taxon>Poales</taxon>
        <taxon>Poaceae</taxon>
        <taxon>BOP clade</taxon>
        <taxon>Pooideae</taxon>
        <taxon>Triticodae</taxon>
        <taxon>Triticeae</taxon>
        <taxon>Triticinae</taxon>
        <taxon>Aegilops</taxon>
    </lineage>
</organism>
<accession>M8CFJ5</accession>
<dbReference type="InterPro" id="IPR055411">
    <property type="entry name" value="LRR_FXL15/At3g58940/PEG3-like"/>
</dbReference>
<dbReference type="PANTHER" id="PTHR32141">
    <property type="match status" value="1"/>
</dbReference>
<evidence type="ECO:0000313" key="3">
    <source>
        <dbReference type="EnsemblPlants" id="EMT32993"/>
    </source>
</evidence>
<protein>
    <submittedName>
        <fullName evidence="3">Uncharacterized protein</fullName>
    </submittedName>
</protein>
<feature type="domain" description="F-box/LRR-repeat protein 15/At3g58940/PEG3-like LRR" evidence="2">
    <location>
        <begin position="1"/>
        <end position="34"/>
    </location>
</feature>
<reference evidence="3" key="1">
    <citation type="submission" date="2015-06" db="UniProtKB">
        <authorList>
            <consortium name="EnsemblPlants"/>
        </authorList>
    </citation>
    <scope>IDENTIFICATION</scope>
</reference>
<proteinExistence type="predicted"/>
<feature type="domain" description="FBD" evidence="1">
    <location>
        <begin position="48"/>
        <end position="89"/>
    </location>
</feature>